<evidence type="ECO:0000313" key="11">
    <source>
        <dbReference type="Proteomes" id="UP000094296"/>
    </source>
</evidence>
<dbReference type="Pfam" id="PF02811">
    <property type="entry name" value="PHP"/>
    <property type="match status" value="1"/>
</dbReference>
<evidence type="ECO:0000256" key="1">
    <source>
        <dbReference type="ARBA" id="ARBA00004970"/>
    </source>
</evidence>
<dbReference type="InterPro" id="IPR004013">
    <property type="entry name" value="PHP_dom"/>
</dbReference>
<evidence type="ECO:0000259" key="9">
    <source>
        <dbReference type="SMART" id="SM00481"/>
    </source>
</evidence>
<protein>
    <recommendedName>
        <fullName evidence="3 8">Histidinol-phosphatase</fullName>
        <shortName evidence="8">HolPase</shortName>
        <ecNumber evidence="3 8">3.1.3.15</ecNumber>
    </recommendedName>
</protein>
<dbReference type="RefSeq" id="WP_069642845.1">
    <property type="nucleotide sequence ID" value="NZ_MIJE01000011.1"/>
</dbReference>
<keyword evidence="4 8" id="KW-0028">Amino-acid biosynthesis</keyword>
<evidence type="ECO:0000256" key="3">
    <source>
        <dbReference type="ARBA" id="ARBA00013085"/>
    </source>
</evidence>
<dbReference type="SUPFAM" id="SSF89550">
    <property type="entry name" value="PHP domain-like"/>
    <property type="match status" value="1"/>
</dbReference>
<evidence type="ECO:0000256" key="8">
    <source>
        <dbReference type="RuleBase" id="RU366003"/>
    </source>
</evidence>
<evidence type="ECO:0000256" key="4">
    <source>
        <dbReference type="ARBA" id="ARBA00022605"/>
    </source>
</evidence>
<reference evidence="10 11" key="1">
    <citation type="submission" date="2016-09" db="EMBL/GenBank/DDBJ databases">
        <title>Draft genome sequence for the type strain of Desulfuribacillus alkaliarsenatis AHT28, an obligately anaerobic, sulfidogenic bacterium isolated from Russian soda lake sediments.</title>
        <authorList>
            <person name="Abin C.A."/>
            <person name="Hollibaugh J.T."/>
        </authorList>
    </citation>
    <scope>NUCLEOTIDE SEQUENCE [LARGE SCALE GENOMIC DNA]</scope>
    <source>
        <strain evidence="10 11">AHT28</strain>
    </source>
</reference>
<dbReference type="PANTHER" id="PTHR21039">
    <property type="entry name" value="HISTIDINOL PHOSPHATASE-RELATED"/>
    <property type="match status" value="1"/>
</dbReference>
<dbReference type="Proteomes" id="UP000094296">
    <property type="component" value="Unassembled WGS sequence"/>
</dbReference>
<dbReference type="UniPathway" id="UPA00031">
    <property type="reaction ID" value="UER00013"/>
</dbReference>
<dbReference type="GO" id="GO:0005737">
    <property type="term" value="C:cytoplasm"/>
    <property type="evidence" value="ECO:0007669"/>
    <property type="project" value="TreeGrafter"/>
</dbReference>
<comment type="similarity">
    <text evidence="2 8">Belongs to the PHP hydrolase family. HisK subfamily.</text>
</comment>
<dbReference type="EMBL" id="MIJE01000011">
    <property type="protein sequence ID" value="OEF97447.1"/>
    <property type="molecule type" value="Genomic_DNA"/>
</dbReference>
<comment type="pathway">
    <text evidence="1 8">Amino-acid biosynthesis; L-histidine biosynthesis; L-histidine from 5-phospho-alpha-D-ribose 1-diphosphate: step 8/9.</text>
</comment>
<keyword evidence="5 8" id="KW-0378">Hydrolase</keyword>
<dbReference type="PANTHER" id="PTHR21039:SF0">
    <property type="entry name" value="HISTIDINOL-PHOSPHATASE"/>
    <property type="match status" value="1"/>
</dbReference>
<evidence type="ECO:0000256" key="6">
    <source>
        <dbReference type="ARBA" id="ARBA00023102"/>
    </source>
</evidence>
<organism evidence="10 11">
    <name type="scientific">Desulfuribacillus alkaliarsenatis</name>
    <dbReference type="NCBI Taxonomy" id="766136"/>
    <lineage>
        <taxon>Bacteria</taxon>
        <taxon>Bacillati</taxon>
        <taxon>Bacillota</taxon>
        <taxon>Desulfuribacillia</taxon>
        <taxon>Desulfuribacillales</taxon>
        <taxon>Desulfuribacillaceae</taxon>
        <taxon>Desulfuribacillus</taxon>
    </lineage>
</organism>
<dbReference type="SMART" id="SM00481">
    <property type="entry name" value="POLIIIAc"/>
    <property type="match status" value="1"/>
</dbReference>
<dbReference type="InterPro" id="IPR010140">
    <property type="entry name" value="Histidinol_P_phosphatase_HisJ"/>
</dbReference>
<proteinExistence type="inferred from homology"/>
<dbReference type="EC" id="3.1.3.15" evidence="3 8"/>
<gene>
    <name evidence="10" type="ORF">BHF68_04350</name>
</gene>
<evidence type="ECO:0000256" key="7">
    <source>
        <dbReference type="ARBA" id="ARBA00049158"/>
    </source>
</evidence>
<dbReference type="GO" id="GO:0000105">
    <property type="term" value="P:L-histidine biosynthetic process"/>
    <property type="evidence" value="ECO:0007669"/>
    <property type="project" value="UniProtKB-UniRule"/>
</dbReference>
<dbReference type="Gene3D" id="3.20.20.140">
    <property type="entry name" value="Metal-dependent hydrolases"/>
    <property type="match status" value="1"/>
</dbReference>
<sequence length="268" mass="31296">MFDYHVHTNFSADSSMHMEKACQAAIAKNIQEIAFTEHLDLFYPNCDLTWNLEYDNYAKEIDTMRAKYGNQLKILKAIEVGLHPSVYQESRQFTNDNQFDFIIGSVHLADDNDLHEGYFFKDKSLQQALEIYFLTINNCVKEYTDFNVLGHLTLIKRYLHYLESHWEDVNWEDYFDIIEDTFKTLIDTSRGIELNMSGFRYNLNCSLPTLPFLQLYRDLGGEIITVGSDAHCESYVGKNIALGYDLLTEAGFQYVTTFEKRQPIFNKL</sequence>
<name>A0A1E5G300_9FIRM</name>
<evidence type="ECO:0000313" key="10">
    <source>
        <dbReference type="EMBL" id="OEF97447.1"/>
    </source>
</evidence>
<accession>A0A1E5G300</accession>
<dbReference type="NCBIfam" id="TIGR01856">
    <property type="entry name" value="hisJ_fam"/>
    <property type="match status" value="1"/>
</dbReference>
<keyword evidence="11" id="KW-1185">Reference proteome</keyword>
<dbReference type="AlphaFoldDB" id="A0A1E5G300"/>
<dbReference type="InterPro" id="IPR016195">
    <property type="entry name" value="Pol/histidinol_Pase-like"/>
</dbReference>
<dbReference type="GO" id="GO:0004401">
    <property type="term" value="F:histidinol-phosphatase activity"/>
    <property type="evidence" value="ECO:0007669"/>
    <property type="project" value="UniProtKB-UniRule"/>
</dbReference>
<comment type="caution">
    <text evidence="10">The sequence shown here is derived from an EMBL/GenBank/DDBJ whole genome shotgun (WGS) entry which is preliminary data.</text>
</comment>
<dbReference type="InterPro" id="IPR003141">
    <property type="entry name" value="Pol/His_phosphatase_N"/>
</dbReference>
<evidence type="ECO:0000256" key="5">
    <source>
        <dbReference type="ARBA" id="ARBA00022801"/>
    </source>
</evidence>
<comment type="catalytic activity">
    <reaction evidence="7 8">
        <text>L-histidinol phosphate + H2O = L-histidinol + phosphate</text>
        <dbReference type="Rhea" id="RHEA:14465"/>
        <dbReference type="ChEBI" id="CHEBI:15377"/>
        <dbReference type="ChEBI" id="CHEBI:43474"/>
        <dbReference type="ChEBI" id="CHEBI:57699"/>
        <dbReference type="ChEBI" id="CHEBI:57980"/>
        <dbReference type="EC" id="3.1.3.15"/>
    </reaction>
</comment>
<evidence type="ECO:0000256" key="2">
    <source>
        <dbReference type="ARBA" id="ARBA00009152"/>
    </source>
</evidence>
<keyword evidence="6 8" id="KW-0368">Histidine biosynthesis</keyword>
<feature type="domain" description="Polymerase/histidinol phosphatase N-terminal" evidence="9">
    <location>
        <begin position="2"/>
        <end position="84"/>
    </location>
</feature>
<dbReference type="OrthoDB" id="9775255at2"/>
<dbReference type="STRING" id="766136.BHF68_04350"/>